<evidence type="ECO:0000313" key="2">
    <source>
        <dbReference type="Proteomes" id="UP000031802"/>
    </source>
</evidence>
<name>A0A0B8TB66_9SPHI</name>
<gene>
    <name evidence="1" type="ORF">DI53_0239</name>
</gene>
<dbReference type="Proteomes" id="UP000031802">
    <property type="component" value="Unassembled WGS sequence"/>
</dbReference>
<accession>A0A0B8TB66</accession>
<comment type="caution">
    <text evidence="1">The sequence shown here is derived from an EMBL/GenBank/DDBJ whole genome shotgun (WGS) entry which is preliminary data.</text>
</comment>
<dbReference type="OrthoDB" id="1092992at2"/>
<dbReference type="RefSeq" id="WP_037494409.1">
    <property type="nucleotide sequence ID" value="NZ_JJMU01000002.1"/>
</dbReference>
<dbReference type="EMBL" id="JJMU01000002">
    <property type="protein sequence ID" value="KGE16124.1"/>
    <property type="molecule type" value="Genomic_DNA"/>
</dbReference>
<evidence type="ECO:0000313" key="1">
    <source>
        <dbReference type="EMBL" id="KGE16124.1"/>
    </source>
</evidence>
<sequence length="276" mass="32548">MSVGEFLIDNIFSSDHDESVLKTNLDVLIKDVVEREDYSFHNGILGVGWLLEYLEQNDYLYFGDLDELLIDIDDNIYKLSSVALSDQNESVIRYLEYLSYFQLRRTNKRKTNNFYRNFVHKECLALIINRLIYLYDACKKINSIEGNDLPLTLLKISSLTNTGLEEYRMEEFFFYWMEYFCEYYSNKQKDLDARHSENVLFLLITAIQYDNPYWVGLFSQILYDNLELLDMNRCGFVIPSLINSDPSIKMDVGSVNPLCMEILMIFVVNIKNLKIK</sequence>
<dbReference type="PATRIC" id="fig|1229276.3.peg.248"/>
<reference evidence="1 2" key="2">
    <citation type="journal article" date="2015" name="PLoS ONE">
        <title>Whole-Genome Optical Mapping and Finished Genome Sequence of Sphingobacterium deserti sp. nov., a New Species Isolated from the Western Desert of China.</title>
        <authorList>
            <person name="Teng C."/>
            <person name="Zhou Z."/>
            <person name="Molnar I."/>
            <person name="Li X."/>
            <person name="Tang R."/>
            <person name="Chen M."/>
            <person name="Wang L."/>
            <person name="Su S."/>
            <person name="Zhang W."/>
            <person name="Lin M."/>
        </authorList>
    </citation>
    <scope>NUCLEOTIDE SEQUENCE [LARGE SCALE GENOMIC DNA]</scope>
    <source>
        <strain evidence="2">ACCC05744</strain>
    </source>
</reference>
<dbReference type="STRING" id="1229276.DI53_0239"/>
<dbReference type="AlphaFoldDB" id="A0A0B8TB66"/>
<protein>
    <submittedName>
        <fullName evidence="1">Uncharacterized protein</fullName>
    </submittedName>
</protein>
<keyword evidence="2" id="KW-1185">Reference proteome</keyword>
<proteinExistence type="predicted"/>
<organism evidence="1 2">
    <name type="scientific">Sphingobacterium deserti</name>
    <dbReference type="NCBI Taxonomy" id="1229276"/>
    <lineage>
        <taxon>Bacteria</taxon>
        <taxon>Pseudomonadati</taxon>
        <taxon>Bacteroidota</taxon>
        <taxon>Sphingobacteriia</taxon>
        <taxon>Sphingobacteriales</taxon>
        <taxon>Sphingobacteriaceae</taxon>
        <taxon>Sphingobacterium</taxon>
    </lineage>
</organism>
<dbReference type="eggNOG" id="ENOG5034093">
    <property type="taxonomic scope" value="Bacteria"/>
</dbReference>
<reference evidence="2" key="1">
    <citation type="submission" date="2014-04" db="EMBL/GenBank/DDBJ databases">
        <title>Whole-Genome optical mapping and complete genome sequence of Sphingobacterium deserti sp. nov., a new spaces isolated from desert in the west of China.</title>
        <authorList>
            <person name="Teng C."/>
            <person name="Zhou Z."/>
            <person name="Li X."/>
            <person name="Chen M."/>
            <person name="Lin M."/>
            <person name="Wang L."/>
            <person name="Su S."/>
            <person name="Zhang C."/>
            <person name="Zhang W."/>
        </authorList>
    </citation>
    <scope>NUCLEOTIDE SEQUENCE [LARGE SCALE GENOMIC DNA]</scope>
    <source>
        <strain evidence="2">ACCC05744</strain>
    </source>
</reference>